<dbReference type="GO" id="GO:0005829">
    <property type="term" value="C:cytosol"/>
    <property type="evidence" value="ECO:0007669"/>
    <property type="project" value="TreeGrafter"/>
</dbReference>
<dbReference type="InterPro" id="IPR006426">
    <property type="entry name" value="Asn_synth_AEB"/>
</dbReference>
<dbReference type="PANTHER" id="PTHR43284">
    <property type="entry name" value="ASPARAGINE SYNTHETASE (GLUTAMINE-HYDROLYZING)"/>
    <property type="match status" value="1"/>
</dbReference>
<evidence type="ECO:0000256" key="4">
    <source>
        <dbReference type="ARBA" id="ARBA00022741"/>
    </source>
</evidence>
<feature type="binding site" evidence="9">
    <location>
        <position position="283"/>
    </location>
    <ligand>
        <name>ATP</name>
        <dbReference type="ChEBI" id="CHEBI:30616"/>
    </ligand>
</feature>
<dbReference type="EMBL" id="MHCI01000020">
    <property type="protein sequence ID" value="OGY16048.1"/>
    <property type="molecule type" value="Genomic_DNA"/>
</dbReference>
<feature type="domain" description="Glutamine amidotransferase type-2" evidence="10">
    <location>
        <begin position="2"/>
        <end position="206"/>
    </location>
</feature>
<evidence type="ECO:0000256" key="5">
    <source>
        <dbReference type="ARBA" id="ARBA00022840"/>
    </source>
</evidence>
<dbReference type="Pfam" id="PF00733">
    <property type="entry name" value="Asn_synthase"/>
    <property type="match status" value="1"/>
</dbReference>
<dbReference type="InterPro" id="IPR014729">
    <property type="entry name" value="Rossmann-like_a/b/a_fold"/>
</dbReference>
<sequence>MCGIVGFSGDKDADLLSSMLACVAHRGRDEAIQSFPKGMNLGMNRLAVIDLSKHLYPMRYKNYWMIFNGEIYNYRELRHRLSQRGIRFQTTSDAEVILPLFDLYGVDALSKLEGMFALSIFDEHKNTLLLARDKAGEKPLYYAQNRYGVFFASELKSLLATKRVSRELNTHSLADFFYYGSLESEKTFLADVQRVRPSGYIQFDLNRGRKKNGRYWRFPRGSKSVVRTFSESLEILDALLRVSVQARTRADVEIGSFLSGGVDSSLLTYYAKLFHPTLRTFSVSFLDSAWSDESGYSRQVASFLGTNHTVVPCAANNLTTVVTHIGRYLDEPVVDPAALPTYLLAQKASQHLKVVLSGVGADELFGGYYRYLLRFLQGTPLRMLRFLQHNSRGLIKHYTAQKIWNVDELSHLLKIPYRLSASTLGHRFTNNPTFVRPMMAKDFRHYLGEQILMMQDKITMCHTLELRAPYLDTNIVQFSSQLPNSYLFRGIHGKYILRKLASRYLPPRIAWRLKRGFSPPLGRWLREEFREIVWESIDMLKPYQELINLEYCRTAARMHMSSAGNKGLRDKIWSLIVLARWLDEYRIVI</sequence>
<evidence type="ECO:0000256" key="7">
    <source>
        <dbReference type="ARBA" id="ARBA00048741"/>
    </source>
</evidence>
<dbReference type="InterPro" id="IPR017932">
    <property type="entry name" value="GATase_2_dom"/>
</dbReference>
<protein>
    <recommendedName>
        <fullName evidence="3">asparagine synthase (glutamine-hydrolyzing)</fullName>
        <ecNumber evidence="3">6.3.5.4</ecNumber>
    </recommendedName>
</protein>
<comment type="pathway">
    <text evidence="1">Amino-acid biosynthesis; L-asparagine biosynthesis; L-asparagine from L-aspartate (L-Gln route): step 1/1.</text>
</comment>
<dbReference type="InterPro" id="IPR001962">
    <property type="entry name" value="Asn_synthase"/>
</dbReference>
<keyword evidence="8" id="KW-0061">Asparagine biosynthesis</keyword>
<evidence type="ECO:0000313" key="11">
    <source>
        <dbReference type="EMBL" id="OGY16048.1"/>
    </source>
</evidence>
<feature type="binding site" evidence="9">
    <location>
        <begin position="357"/>
        <end position="358"/>
    </location>
    <ligand>
        <name>ATP</name>
        <dbReference type="ChEBI" id="CHEBI:30616"/>
    </ligand>
</feature>
<keyword evidence="8" id="KW-0028">Amino-acid biosynthesis</keyword>
<dbReference type="PROSITE" id="PS51278">
    <property type="entry name" value="GATASE_TYPE_2"/>
    <property type="match status" value="1"/>
</dbReference>
<dbReference type="Gene3D" id="3.60.20.10">
    <property type="entry name" value="Glutamine Phosphoribosylpyrophosphate, subunit 1, domain 1"/>
    <property type="match status" value="1"/>
</dbReference>
<keyword evidence="5 9" id="KW-0067">ATP-binding</keyword>
<dbReference type="GO" id="GO:0004066">
    <property type="term" value="F:asparagine synthase (glutamine-hydrolyzing) activity"/>
    <property type="evidence" value="ECO:0007669"/>
    <property type="project" value="UniProtKB-EC"/>
</dbReference>
<dbReference type="CDD" id="cd00712">
    <property type="entry name" value="AsnB"/>
    <property type="match status" value="1"/>
</dbReference>
<dbReference type="Proteomes" id="UP000179069">
    <property type="component" value="Unassembled WGS sequence"/>
</dbReference>
<evidence type="ECO:0000256" key="6">
    <source>
        <dbReference type="ARBA" id="ARBA00022962"/>
    </source>
</evidence>
<dbReference type="SUPFAM" id="SSF56235">
    <property type="entry name" value="N-terminal nucleophile aminohydrolases (Ntn hydrolases)"/>
    <property type="match status" value="1"/>
</dbReference>
<evidence type="ECO:0000256" key="8">
    <source>
        <dbReference type="PIRSR" id="PIRSR001589-1"/>
    </source>
</evidence>
<evidence type="ECO:0000256" key="9">
    <source>
        <dbReference type="PIRSR" id="PIRSR001589-2"/>
    </source>
</evidence>
<dbReference type="GO" id="GO:0006529">
    <property type="term" value="P:asparagine biosynthetic process"/>
    <property type="evidence" value="ECO:0007669"/>
    <property type="project" value="UniProtKB-KW"/>
</dbReference>
<evidence type="ECO:0000313" key="12">
    <source>
        <dbReference type="Proteomes" id="UP000179069"/>
    </source>
</evidence>
<keyword evidence="6 8" id="KW-0315">Glutamine amidotransferase</keyword>
<evidence type="ECO:0000259" key="10">
    <source>
        <dbReference type="PROSITE" id="PS51278"/>
    </source>
</evidence>
<organism evidence="11 12">
    <name type="scientific">Candidatus Chisholmbacteria bacterium RIFCSPHIGHO2_01_FULL_49_18</name>
    <dbReference type="NCBI Taxonomy" id="1797590"/>
    <lineage>
        <taxon>Bacteria</taxon>
        <taxon>Candidatus Chisholmiibacteriota</taxon>
    </lineage>
</organism>
<keyword evidence="4 9" id="KW-0547">Nucleotide-binding</keyword>
<name>A0A1G1VKX1_9BACT</name>
<proteinExistence type="inferred from homology"/>
<comment type="similarity">
    <text evidence="2">Belongs to the asparagine synthetase family.</text>
</comment>
<dbReference type="InterPro" id="IPR051786">
    <property type="entry name" value="ASN_synthetase/amidase"/>
</dbReference>
<comment type="catalytic activity">
    <reaction evidence="7">
        <text>L-aspartate + L-glutamine + ATP + H2O = L-asparagine + L-glutamate + AMP + diphosphate + H(+)</text>
        <dbReference type="Rhea" id="RHEA:12228"/>
        <dbReference type="ChEBI" id="CHEBI:15377"/>
        <dbReference type="ChEBI" id="CHEBI:15378"/>
        <dbReference type="ChEBI" id="CHEBI:29985"/>
        <dbReference type="ChEBI" id="CHEBI:29991"/>
        <dbReference type="ChEBI" id="CHEBI:30616"/>
        <dbReference type="ChEBI" id="CHEBI:33019"/>
        <dbReference type="ChEBI" id="CHEBI:58048"/>
        <dbReference type="ChEBI" id="CHEBI:58359"/>
        <dbReference type="ChEBI" id="CHEBI:456215"/>
        <dbReference type="EC" id="6.3.5.4"/>
    </reaction>
</comment>
<evidence type="ECO:0000256" key="2">
    <source>
        <dbReference type="ARBA" id="ARBA00005752"/>
    </source>
</evidence>
<dbReference type="Pfam" id="PF13537">
    <property type="entry name" value="GATase_7"/>
    <property type="match status" value="1"/>
</dbReference>
<accession>A0A1G1VKX1</accession>
<dbReference type="GO" id="GO:0005524">
    <property type="term" value="F:ATP binding"/>
    <property type="evidence" value="ECO:0007669"/>
    <property type="project" value="UniProtKB-KW"/>
</dbReference>
<dbReference type="AlphaFoldDB" id="A0A1G1VKX1"/>
<dbReference type="SUPFAM" id="SSF52402">
    <property type="entry name" value="Adenine nucleotide alpha hydrolases-like"/>
    <property type="match status" value="1"/>
</dbReference>
<dbReference type="CDD" id="cd01991">
    <property type="entry name" value="Asn_synthase_B_C"/>
    <property type="match status" value="1"/>
</dbReference>
<evidence type="ECO:0000256" key="3">
    <source>
        <dbReference type="ARBA" id="ARBA00012737"/>
    </source>
</evidence>
<feature type="active site" description="For GATase activity" evidence="8">
    <location>
        <position position="2"/>
    </location>
</feature>
<dbReference type="PIRSF" id="PIRSF001589">
    <property type="entry name" value="Asn_synthetase_glu-h"/>
    <property type="match status" value="1"/>
</dbReference>
<feature type="binding site" evidence="9">
    <location>
        <position position="93"/>
    </location>
    <ligand>
        <name>L-glutamine</name>
        <dbReference type="ChEBI" id="CHEBI:58359"/>
    </ligand>
</feature>
<evidence type="ECO:0000256" key="1">
    <source>
        <dbReference type="ARBA" id="ARBA00005187"/>
    </source>
</evidence>
<dbReference type="NCBIfam" id="TIGR01536">
    <property type="entry name" value="asn_synth_AEB"/>
    <property type="match status" value="1"/>
</dbReference>
<comment type="caution">
    <text evidence="11">The sequence shown here is derived from an EMBL/GenBank/DDBJ whole genome shotgun (WGS) entry which is preliminary data.</text>
</comment>
<dbReference type="Gene3D" id="3.40.50.620">
    <property type="entry name" value="HUPs"/>
    <property type="match status" value="1"/>
</dbReference>
<gene>
    <name evidence="11" type="ORF">A2785_02665</name>
</gene>
<dbReference type="PANTHER" id="PTHR43284:SF1">
    <property type="entry name" value="ASPARAGINE SYNTHETASE"/>
    <property type="match status" value="1"/>
</dbReference>
<reference evidence="11 12" key="1">
    <citation type="journal article" date="2016" name="Nat. Commun.">
        <title>Thousands of microbial genomes shed light on interconnected biogeochemical processes in an aquifer system.</title>
        <authorList>
            <person name="Anantharaman K."/>
            <person name="Brown C.T."/>
            <person name="Hug L.A."/>
            <person name="Sharon I."/>
            <person name="Castelle C.J."/>
            <person name="Probst A.J."/>
            <person name="Thomas B.C."/>
            <person name="Singh A."/>
            <person name="Wilkins M.J."/>
            <person name="Karaoz U."/>
            <person name="Brodie E.L."/>
            <person name="Williams K.H."/>
            <person name="Hubbard S.S."/>
            <person name="Banfield J.F."/>
        </authorList>
    </citation>
    <scope>NUCLEOTIDE SEQUENCE [LARGE SCALE GENOMIC DNA]</scope>
</reference>
<dbReference type="EC" id="6.3.5.4" evidence="3"/>
<dbReference type="InterPro" id="IPR033738">
    <property type="entry name" value="AsnB_N"/>
</dbReference>
<dbReference type="InterPro" id="IPR029055">
    <property type="entry name" value="Ntn_hydrolases_N"/>
</dbReference>